<evidence type="ECO:0000313" key="2">
    <source>
        <dbReference type="EMBL" id="ETW02858.1"/>
    </source>
</evidence>
<dbReference type="GeneID" id="20082385"/>
<dbReference type="VEuPathDB" id="FungiDB:H310_05335"/>
<proteinExistence type="predicted"/>
<gene>
    <name evidence="2" type="ORF">H310_05335</name>
</gene>
<evidence type="ECO:0000256" key="1">
    <source>
        <dbReference type="SAM" id="MobiDB-lite"/>
    </source>
</evidence>
<dbReference type="AlphaFoldDB" id="A0A024UB58"/>
<protein>
    <submittedName>
        <fullName evidence="2">Uncharacterized protein</fullName>
    </submittedName>
</protein>
<accession>A0A024UB58</accession>
<dbReference type="RefSeq" id="XP_008868242.1">
    <property type="nucleotide sequence ID" value="XM_008870020.1"/>
</dbReference>
<feature type="region of interest" description="Disordered" evidence="1">
    <location>
        <begin position="1"/>
        <end position="20"/>
    </location>
</feature>
<feature type="compositionally biased region" description="Basic and acidic residues" evidence="1">
    <location>
        <begin position="1"/>
        <end position="19"/>
    </location>
</feature>
<name>A0A024UB58_9STRA</name>
<sequence>MGRKYSRNDRSSAWHDNPRSRNVTVVSSRRVARCSLSKWCSRRHFRPIWFCLYLDWSTVHCCPCRMDRCATTTINMPHLTRHLQPRHEAQQPRRGAANDPCR</sequence>
<dbReference type="EMBL" id="KI913960">
    <property type="protein sequence ID" value="ETW02858.1"/>
    <property type="molecule type" value="Genomic_DNA"/>
</dbReference>
<organism evidence="2">
    <name type="scientific">Aphanomyces invadans</name>
    <dbReference type="NCBI Taxonomy" id="157072"/>
    <lineage>
        <taxon>Eukaryota</taxon>
        <taxon>Sar</taxon>
        <taxon>Stramenopiles</taxon>
        <taxon>Oomycota</taxon>
        <taxon>Saprolegniomycetes</taxon>
        <taxon>Saprolegniales</taxon>
        <taxon>Verrucalvaceae</taxon>
        <taxon>Aphanomyces</taxon>
    </lineage>
</organism>
<feature type="region of interest" description="Disordered" evidence="1">
    <location>
        <begin position="81"/>
        <end position="102"/>
    </location>
</feature>
<reference evidence="2" key="1">
    <citation type="submission" date="2013-12" db="EMBL/GenBank/DDBJ databases">
        <title>The Genome Sequence of Aphanomyces invadans NJM9701.</title>
        <authorList>
            <consortium name="The Broad Institute Genomics Platform"/>
            <person name="Russ C."/>
            <person name="Tyler B."/>
            <person name="van West P."/>
            <person name="Dieguez-Uribeondo J."/>
            <person name="Young S.K."/>
            <person name="Zeng Q."/>
            <person name="Gargeya S."/>
            <person name="Fitzgerald M."/>
            <person name="Abouelleil A."/>
            <person name="Alvarado L."/>
            <person name="Chapman S.B."/>
            <person name="Gainer-Dewar J."/>
            <person name="Goldberg J."/>
            <person name="Griggs A."/>
            <person name="Gujja S."/>
            <person name="Hansen M."/>
            <person name="Howarth C."/>
            <person name="Imamovic A."/>
            <person name="Ireland A."/>
            <person name="Larimer J."/>
            <person name="McCowan C."/>
            <person name="Murphy C."/>
            <person name="Pearson M."/>
            <person name="Poon T.W."/>
            <person name="Priest M."/>
            <person name="Roberts A."/>
            <person name="Saif S."/>
            <person name="Shea T."/>
            <person name="Sykes S."/>
            <person name="Wortman J."/>
            <person name="Nusbaum C."/>
            <person name="Birren B."/>
        </authorList>
    </citation>
    <scope>NUCLEOTIDE SEQUENCE [LARGE SCALE GENOMIC DNA]</scope>
    <source>
        <strain evidence="2">NJM9701</strain>
    </source>
</reference>